<comment type="caution">
    <text evidence="1">The sequence shown here is derived from an EMBL/GenBank/DDBJ whole genome shotgun (WGS) entry which is preliminary data.</text>
</comment>
<dbReference type="GeneID" id="1192085"/>
<dbReference type="OrthoDB" id="240864at2"/>
<dbReference type="NCBIfam" id="TIGR02566">
    <property type="entry name" value="cas_Csy3"/>
    <property type="match status" value="1"/>
</dbReference>
<sequence>MKLPNGLSYMKSIEASDVIFLVNWPDGRKTPLPYTSRVALGMKEGSKSAYKYDGQIDADVTAYSLAQGNPHEIDFCCVPYGAESIECEFSVSFASSLRKPFKCSDPEVKRTLVQLIKLYEEKVGWEELANRFLENICNGRWLWRNNECTYSTSIGIKPWPWEDEKAISPFHDIRKNYAGTNHFRDHKDWDNLIKLITDAFSQPNGLCIFEVSATFRLGTNAPIYPSQVFKDSVKGEKNRIYQSTDVDGESSPILGCYKTGAAIATIDDWYPDADKPIRISHYGAHREDVYCYRHPNTGKDLFTLLEKADQYLEQLQATDVLPDEMINDLHFIVANLIKGGLLQQKGT</sequence>
<evidence type="ECO:0000313" key="1">
    <source>
        <dbReference type="EMBL" id="OXE33053.1"/>
    </source>
</evidence>
<dbReference type="Proteomes" id="UP000214596">
    <property type="component" value="Unassembled WGS sequence"/>
</dbReference>
<organism evidence="1 2">
    <name type="scientific">Vibrio parahaemolyticus</name>
    <dbReference type="NCBI Taxonomy" id="670"/>
    <lineage>
        <taxon>Bacteria</taxon>
        <taxon>Pseudomonadati</taxon>
        <taxon>Pseudomonadota</taxon>
        <taxon>Gammaproteobacteria</taxon>
        <taxon>Vibrionales</taxon>
        <taxon>Vibrionaceae</taxon>
        <taxon>Vibrio</taxon>
    </lineage>
</organism>
<dbReference type="EMBL" id="NIXT01000430">
    <property type="protein sequence ID" value="OXE33053.1"/>
    <property type="molecule type" value="Genomic_DNA"/>
</dbReference>
<dbReference type="AlphaFoldDB" id="A0A0L8U959"/>
<dbReference type="OMA" id="CNDQDYQ"/>
<dbReference type="Pfam" id="PF09615">
    <property type="entry name" value="Cas_Csy3"/>
    <property type="match status" value="1"/>
</dbReference>
<dbReference type="InterPro" id="IPR013399">
    <property type="entry name" value="CRISPR-assoc_prot_Csy3"/>
</dbReference>
<protein>
    <submittedName>
        <fullName evidence="1">Type I-F CRISPR-associated protein Csy3</fullName>
    </submittedName>
</protein>
<dbReference type="CDD" id="cd09677">
    <property type="entry name" value="Csy3_I-F"/>
    <property type="match status" value="1"/>
</dbReference>
<proteinExistence type="predicted"/>
<accession>A0A0L8U959</accession>
<reference evidence="1 2" key="1">
    <citation type="journal article" date="2017" name="Appl. Environ. Microbiol.">
        <title>Parallel evolution of two clades of a major Atlantic endemic Vibrio parahaemolyticus pathogen lineage by independent acquisition of related pathogenicity islands.</title>
        <authorList>
            <person name="Xu F."/>
            <person name="Gonzalez-Escalona N."/>
            <person name="Drees K.P."/>
            <person name="Sebra R.P."/>
            <person name="Cooper V.S."/>
            <person name="Jones S.H."/>
            <person name="Whistler C.A."/>
        </authorList>
    </citation>
    <scope>NUCLEOTIDE SEQUENCE [LARGE SCALE GENOMIC DNA]</scope>
    <source>
        <strain evidence="1 2">MAVP-3</strain>
    </source>
</reference>
<name>A0A0L8U959_VIBPH</name>
<gene>
    <name evidence="1" type="primary">csy3</name>
    <name evidence="1" type="ORF">CA163_09540</name>
</gene>
<dbReference type="RefSeq" id="WP_005478111.1">
    <property type="nucleotide sequence ID" value="NZ_CAMFGX010000004.1"/>
</dbReference>
<evidence type="ECO:0000313" key="2">
    <source>
        <dbReference type="Proteomes" id="UP000214596"/>
    </source>
</evidence>